<dbReference type="Proteomes" id="UP001150062">
    <property type="component" value="Unassembled WGS sequence"/>
</dbReference>
<organism evidence="1 2">
    <name type="scientific">Anaeramoeba flamelloides</name>
    <dbReference type="NCBI Taxonomy" id="1746091"/>
    <lineage>
        <taxon>Eukaryota</taxon>
        <taxon>Metamonada</taxon>
        <taxon>Anaeramoebidae</taxon>
        <taxon>Anaeramoeba</taxon>
    </lineage>
</organism>
<proteinExistence type="predicted"/>
<dbReference type="EMBL" id="JAOAOG010000166">
    <property type="protein sequence ID" value="KAJ6244268.1"/>
    <property type="molecule type" value="Genomic_DNA"/>
</dbReference>
<sequence>MYQLRLQSNKLMNICEALITLQYSKVNQKATRDEMQRAKKKRKAIQTLLTVVSNDQNFNTEPRGEEKILIPRNTSGGGDTVYGSLKKQSFVIPKSQNMKATRPSKKTTKEELKEFLSQSPKPNWSKRLEKFYEYDKTLLNYWTPEVFININNHKKLPHKIIIKKELFKIYSELLANKNIPKSQTKFYNSSQRGVEVHLAKYGYKRIDKYSRDAMSFINTKVKL</sequence>
<accession>A0ABQ8YI39</accession>
<name>A0ABQ8YI39_9EUKA</name>
<reference evidence="1" key="1">
    <citation type="submission" date="2022-08" db="EMBL/GenBank/DDBJ databases">
        <title>Novel sulfate-reducing endosymbionts in the free-living metamonad Anaeramoeba.</title>
        <authorList>
            <person name="Jerlstrom-Hultqvist J."/>
            <person name="Cepicka I."/>
            <person name="Gallot-Lavallee L."/>
            <person name="Salas-Leiva D."/>
            <person name="Curtis B.A."/>
            <person name="Zahonova K."/>
            <person name="Pipaliya S."/>
            <person name="Dacks J."/>
            <person name="Roger A.J."/>
        </authorList>
    </citation>
    <scope>NUCLEOTIDE SEQUENCE</scope>
    <source>
        <strain evidence="1">Schooner1</strain>
    </source>
</reference>
<keyword evidence="2" id="KW-1185">Reference proteome</keyword>
<gene>
    <name evidence="1" type="ORF">M0813_21532</name>
</gene>
<evidence type="ECO:0000313" key="2">
    <source>
        <dbReference type="Proteomes" id="UP001150062"/>
    </source>
</evidence>
<protein>
    <submittedName>
        <fullName evidence="1">Uncharacterized protein</fullName>
    </submittedName>
</protein>
<evidence type="ECO:0000313" key="1">
    <source>
        <dbReference type="EMBL" id="KAJ6244268.1"/>
    </source>
</evidence>
<comment type="caution">
    <text evidence="1">The sequence shown here is derived from an EMBL/GenBank/DDBJ whole genome shotgun (WGS) entry which is preliminary data.</text>
</comment>